<accession>A0ABD4AK39</accession>
<organism evidence="1 2">
    <name type="scientific">Burkholderia contaminans LMG 23361</name>
    <dbReference type="NCBI Taxonomy" id="1334628"/>
    <lineage>
        <taxon>Bacteria</taxon>
        <taxon>Pseudomonadati</taxon>
        <taxon>Pseudomonadota</taxon>
        <taxon>Betaproteobacteria</taxon>
        <taxon>Burkholderiales</taxon>
        <taxon>Burkholderiaceae</taxon>
        <taxon>Burkholderia</taxon>
        <taxon>Burkholderia cepacia complex</taxon>
    </lineage>
</organism>
<evidence type="ECO:0000313" key="1">
    <source>
        <dbReference type="EMBL" id="KKL32061.1"/>
    </source>
</evidence>
<name>A0ABD4AK39_9BURK</name>
<comment type="caution">
    <text evidence="1">The sequence shown here is derived from an EMBL/GenBank/DDBJ whole genome shotgun (WGS) entry which is preliminary data.</text>
</comment>
<gene>
    <name evidence="1" type="ORF">WR31_30565</name>
</gene>
<proteinExistence type="predicted"/>
<reference evidence="1 2" key="1">
    <citation type="submission" date="2015-03" db="EMBL/GenBank/DDBJ databases">
        <title>Draft genome sequences of the Burkholderia contaminans strains LMG 23361 and FFH2055 and Burkholderia cenocepacia K56-2.</title>
        <authorList>
            <person name="Bloodworth R.A."/>
            <person name="Selin C."/>
            <person name="Lopez De Volder M.A."/>
            <person name="Degrossi J."/>
            <person name="Drevinek P."/>
            <person name="Galanternik L."/>
            <person name="Cardona S.T."/>
        </authorList>
    </citation>
    <scope>NUCLEOTIDE SEQUENCE [LARGE SCALE GENOMIC DNA]</scope>
    <source>
        <strain evidence="1 2">LMG 23361</strain>
    </source>
</reference>
<evidence type="ECO:0000313" key="2">
    <source>
        <dbReference type="Proteomes" id="UP000034400"/>
    </source>
</evidence>
<dbReference type="Proteomes" id="UP000034400">
    <property type="component" value="Unassembled WGS sequence"/>
</dbReference>
<dbReference type="AlphaFoldDB" id="A0ABD4AK39"/>
<protein>
    <submittedName>
        <fullName evidence="1">Uncharacterized protein</fullName>
    </submittedName>
</protein>
<sequence>MGAGCVSHRWFRANRIVSMAFDVMHQIRARHECAAHVHMKKRHIERCTPDMPSSDAACEST</sequence>
<dbReference type="EMBL" id="LASD01000013">
    <property type="protein sequence ID" value="KKL32061.1"/>
    <property type="molecule type" value="Genomic_DNA"/>
</dbReference>